<dbReference type="InterPro" id="IPR043132">
    <property type="entry name" value="BCAT-like_C"/>
</dbReference>
<reference evidence="3 4" key="1">
    <citation type="submission" date="2020-08" db="EMBL/GenBank/DDBJ databases">
        <title>Genomic Encyclopedia of Type Strains, Phase IV (KMG-IV): sequencing the most valuable type-strain genomes for metagenomic binning, comparative biology and taxonomic classification.</title>
        <authorList>
            <person name="Goeker M."/>
        </authorList>
    </citation>
    <scope>NUCLEOTIDE SEQUENCE [LARGE SCALE GENOMIC DNA]</scope>
    <source>
        <strain evidence="3 4">DSM 4737</strain>
    </source>
</reference>
<proteinExistence type="inferred from homology"/>
<dbReference type="GO" id="GO:0008153">
    <property type="term" value="P:4-aminobenzoate biosynthetic process"/>
    <property type="evidence" value="ECO:0007669"/>
    <property type="project" value="TreeGrafter"/>
</dbReference>
<dbReference type="Pfam" id="PF01063">
    <property type="entry name" value="Aminotran_4"/>
    <property type="match status" value="1"/>
</dbReference>
<keyword evidence="4" id="KW-1185">Reference proteome</keyword>
<dbReference type="InterPro" id="IPR043131">
    <property type="entry name" value="BCAT-like_N"/>
</dbReference>
<dbReference type="AlphaFoldDB" id="A0A7W9CIS3"/>
<dbReference type="PANTHER" id="PTHR42743">
    <property type="entry name" value="AMINO-ACID AMINOTRANSFERASE"/>
    <property type="match status" value="1"/>
</dbReference>
<dbReference type="EMBL" id="JACHOR010000003">
    <property type="protein sequence ID" value="MBB5746438.1"/>
    <property type="molecule type" value="Genomic_DNA"/>
</dbReference>
<dbReference type="InterPro" id="IPR050571">
    <property type="entry name" value="Class-IV_PLP-Dep_Aminotrnsfr"/>
</dbReference>
<keyword evidence="3" id="KW-0032">Aminotransferase</keyword>
<dbReference type="NCBIfam" id="NF006734">
    <property type="entry name" value="PRK09266.1"/>
    <property type="match status" value="1"/>
</dbReference>
<evidence type="ECO:0000256" key="1">
    <source>
        <dbReference type="ARBA" id="ARBA00009320"/>
    </source>
</evidence>
<evidence type="ECO:0000313" key="4">
    <source>
        <dbReference type="Proteomes" id="UP000545037"/>
    </source>
</evidence>
<dbReference type="GO" id="GO:0008483">
    <property type="term" value="F:transaminase activity"/>
    <property type="evidence" value="ECO:0007669"/>
    <property type="project" value="UniProtKB-KW"/>
</dbReference>
<dbReference type="Gene3D" id="3.20.10.10">
    <property type="entry name" value="D-amino Acid Aminotransferase, subunit A, domain 2"/>
    <property type="match status" value="1"/>
</dbReference>
<accession>A0A7W9CIS3</accession>
<organism evidence="3 4">
    <name type="scientific">Brevundimonas variabilis</name>
    <dbReference type="NCBI Taxonomy" id="74312"/>
    <lineage>
        <taxon>Bacteria</taxon>
        <taxon>Pseudomonadati</taxon>
        <taxon>Pseudomonadota</taxon>
        <taxon>Alphaproteobacteria</taxon>
        <taxon>Caulobacterales</taxon>
        <taxon>Caulobacteraceae</taxon>
        <taxon>Brevundimonas</taxon>
    </lineage>
</organism>
<dbReference type="GO" id="GO:0005829">
    <property type="term" value="C:cytosol"/>
    <property type="evidence" value="ECO:0007669"/>
    <property type="project" value="TreeGrafter"/>
</dbReference>
<keyword evidence="3" id="KW-0808">Transferase</keyword>
<dbReference type="GO" id="GO:0008696">
    <property type="term" value="F:4-amino-4-deoxychorismate lyase activity"/>
    <property type="evidence" value="ECO:0007669"/>
    <property type="project" value="TreeGrafter"/>
</dbReference>
<dbReference type="PANTHER" id="PTHR42743:SF2">
    <property type="entry name" value="AMINODEOXYCHORISMATE LYASE"/>
    <property type="match status" value="1"/>
</dbReference>
<evidence type="ECO:0000313" key="3">
    <source>
        <dbReference type="EMBL" id="MBB5746438.1"/>
    </source>
</evidence>
<dbReference type="InterPro" id="IPR036038">
    <property type="entry name" value="Aminotransferase-like"/>
</dbReference>
<keyword evidence="3" id="KW-0456">Lyase</keyword>
<sequence length="264" mass="28555">MSAFLIDGQPATEADLKYLAVVNYGAYTSFRVEGGGVRGLDLHLERLETSAAELFGERIGEDRLRDLMRIALAGQQDAWLRISLFSPDIWPRTPSAQVRPKVMTTVSPPPPPLASSVRLKVQTYARETAELKHTATLGLIRARRLARAAGFDDALFADADGIISEGATWNIGFLSGDQVVWPQAPMLAGVTQVLIARGLAEVGISQSTGPVRVADLSRFDGAFFCNSSTPACAVAAIGDHVFDTRPDRIERLAQAWRLQPATPV</sequence>
<name>A0A7W9CIS3_9CAUL</name>
<comment type="caution">
    <text evidence="3">The sequence shown here is derived from an EMBL/GenBank/DDBJ whole genome shotgun (WGS) entry which is preliminary data.</text>
</comment>
<dbReference type="SUPFAM" id="SSF56752">
    <property type="entry name" value="D-aminoacid aminotransferase-like PLP-dependent enzymes"/>
    <property type="match status" value="1"/>
</dbReference>
<dbReference type="RefSeq" id="WP_183213405.1">
    <property type="nucleotide sequence ID" value="NZ_JACHOR010000003.1"/>
</dbReference>
<comment type="similarity">
    <text evidence="1">Belongs to the class-IV pyridoxal-phosphate-dependent aminotransferase family.</text>
</comment>
<protein>
    <recommendedName>
        <fullName evidence="2">Probable branched-chain-amino-acid aminotransferase</fullName>
    </recommendedName>
</protein>
<dbReference type="InterPro" id="IPR001544">
    <property type="entry name" value="Aminotrans_IV"/>
</dbReference>
<gene>
    <name evidence="3" type="ORF">GGR13_002042</name>
</gene>
<dbReference type="Gene3D" id="3.30.470.10">
    <property type="match status" value="1"/>
</dbReference>
<evidence type="ECO:0000256" key="2">
    <source>
        <dbReference type="ARBA" id="ARBA00014472"/>
    </source>
</evidence>
<dbReference type="Proteomes" id="UP000545037">
    <property type="component" value="Unassembled WGS sequence"/>
</dbReference>